<organism evidence="1 2">
    <name type="scientific">Rhodococcus erythropolis</name>
    <name type="common">Arthrobacter picolinophilus</name>
    <dbReference type="NCBI Taxonomy" id="1833"/>
    <lineage>
        <taxon>Bacteria</taxon>
        <taxon>Bacillati</taxon>
        <taxon>Actinomycetota</taxon>
        <taxon>Actinomycetes</taxon>
        <taxon>Mycobacteriales</taxon>
        <taxon>Nocardiaceae</taxon>
        <taxon>Rhodococcus</taxon>
        <taxon>Rhodococcus erythropolis group</taxon>
    </lineage>
</organism>
<gene>
    <name evidence="1" type="ORF">G9444_2445</name>
</gene>
<sequence>MLMTAPDPGLTDLIAAHRPNGVVPMSLKLECSDHIACSCGSWVSYKCGKGVDPYVEFDAHVASVRAALEGEQQ</sequence>
<reference evidence="1 2" key="1">
    <citation type="submission" date="2020-03" db="EMBL/GenBank/DDBJ databases">
        <title>Screen low temperature-resistant strains for efficient degradation of petroleum hydrocarbons under the low temperature.</title>
        <authorList>
            <person name="Wang Y."/>
            <person name="Chen J."/>
        </authorList>
    </citation>
    <scope>NUCLEOTIDE SEQUENCE [LARGE SCALE GENOMIC DNA]</scope>
    <source>
        <strain evidence="1 2">KB1</strain>
    </source>
</reference>
<evidence type="ECO:0000313" key="1">
    <source>
        <dbReference type="EMBL" id="QIP39689.1"/>
    </source>
</evidence>
<proteinExistence type="predicted"/>
<name>A0A6G9CS28_RHOER</name>
<dbReference type="AlphaFoldDB" id="A0A6G9CS28"/>
<evidence type="ECO:0000313" key="2">
    <source>
        <dbReference type="Proteomes" id="UP000502345"/>
    </source>
</evidence>
<protein>
    <submittedName>
        <fullName evidence="1">Uncharacterized protein</fullName>
    </submittedName>
</protein>
<dbReference type="EMBL" id="CP050124">
    <property type="protein sequence ID" value="QIP39689.1"/>
    <property type="molecule type" value="Genomic_DNA"/>
</dbReference>
<accession>A0A6G9CS28</accession>
<dbReference type="Proteomes" id="UP000502345">
    <property type="component" value="Chromosome"/>
</dbReference>